<keyword evidence="2" id="KW-1185">Reference proteome</keyword>
<dbReference type="EMBL" id="CAJJDM010000008">
    <property type="protein sequence ID" value="CAD8046800.1"/>
    <property type="molecule type" value="Genomic_DNA"/>
</dbReference>
<dbReference type="AlphaFoldDB" id="A0A8S1K1K3"/>
<gene>
    <name evidence="1" type="ORF">PPRIM_AZ9-3.1.T0110108</name>
</gene>
<comment type="caution">
    <text evidence="1">The sequence shown here is derived from an EMBL/GenBank/DDBJ whole genome shotgun (WGS) entry which is preliminary data.</text>
</comment>
<organism evidence="1 2">
    <name type="scientific">Paramecium primaurelia</name>
    <dbReference type="NCBI Taxonomy" id="5886"/>
    <lineage>
        <taxon>Eukaryota</taxon>
        <taxon>Sar</taxon>
        <taxon>Alveolata</taxon>
        <taxon>Ciliophora</taxon>
        <taxon>Intramacronucleata</taxon>
        <taxon>Oligohymenophorea</taxon>
        <taxon>Peniculida</taxon>
        <taxon>Parameciidae</taxon>
        <taxon>Paramecium</taxon>
    </lineage>
</organism>
<sequence length="157" mass="18531">MLSNQDQQINFEQEYILKFITEDGIETLIRINDNIRNRLGSINNIGNENVIFEMTTIPQYKKSVYDNLQKYIDAHKSDTQKENTSTKLLLFSNKLQDMIEERDYNIVKLLGKKDLIDLTHLAEFLSYQDLVDLLLKVITFHLAGKNNYKIEEWLELE</sequence>
<name>A0A8S1K1K3_PARPR</name>
<evidence type="ECO:0000313" key="2">
    <source>
        <dbReference type="Proteomes" id="UP000688137"/>
    </source>
</evidence>
<dbReference type="OMA" id="YQIRINE"/>
<protein>
    <submittedName>
        <fullName evidence="1">Uncharacterized protein</fullName>
    </submittedName>
</protein>
<reference evidence="1" key="1">
    <citation type="submission" date="2021-01" db="EMBL/GenBank/DDBJ databases">
        <authorList>
            <consortium name="Genoscope - CEA"/>
            <person name="William W."/>
        </authorList>
    </citation>
    <scope>NUCLEOTIDE SEQUENCE</scope>
</reference>
<proteinExistence type="predicted"/>
<dbReference type="Proteomes" id="UP000688137">
    <property type="component" value="Unassembled WGS sequence"/>
</dbReference>
<evidence type="ECO:0000313" key="1">
    <source>
        <dbReference type="EMBL" id="CAD8046800.1"/>
    </source>
</evidence>
<accession>A0A8S1K1K3</accession>